<dbReference type="EMBL" id="PHGZ01000013">
    <property type="protein sequence ID" value="PJG82927.1"/>
    <property type="molecule type" value="Genomic_DNA"/>
</dbReference>
<dbReference type="PANTHER" id="PTHR30294">
    <property type="entry name" value="MEMBRANE COMPONENT OF ABC TRANSPORTER YHHJ-RELATED"/>
    <property type="match status" value="1"/>
</dbReference>
<evidence type="ECO:0000259" key="9">
    <source>
        <dbReference type="PROSITE" id="PS51012"/>
    </source>
</evidence>
<gene>
    <name evidence="10" type="ORF">CVP04_06070</name>
</gene>
<reference evidence="10 11" key="1">
    <citation type="submission" date="2017-11" db="EMBL/GenBank/DDBJ databases">
        <title>Reclassification of Bisgaard taxon 5 as Caviibacterium pharyngocola gen. nov., sp. nov.</title>
        <authorList>
            <person name="Christensen H."/>
        </authorList>
    </citation>
    <scope>NUCLEOTIDE SEQUENCE [LARGE SCALE GENOMIC DNA]</scope>
    <source>
        <strain evidence="10 11">7_3</strain>
    </source>
</reference>
<keyword evidence="5 8" id="KW-0812">Transmembrane</keyword>
<comment type="caution">
    <text evidence="10">The sequence shown here is derived from an EMBL/GenBank/DDBJ whole genome shotgun (WGS) entry which is preliminary data.</text>
</comment>
<dbReference type="PROSITE" id="PS51012">
    <property type="entry name" value="ABC_TM2"/>
    <property type="match status" value="1"/>
</dbReference>
<evidence type="ECO:0000313" key="11">
    <source>
        <dbReference type="Proteomes" id="UP000230282"/>
    </source>
</evidence>
<dbReference type="InterPro" id="IPR051449">
    <property type="entry name" value="ABC-2_transporter_component"/>
</dbReference>
<evidence type="ECO:0000256" key="6">
    <source>
        <dbReference type="ARBA" id="ARBA00022989"/>
    </source>
</evidence>
<keyword evidence="6 8" id="KW-1133">Transmembrane helix</keyword>
<keyword evidence="3" id="KW-0813">Transport</keyword>
<dbReference type="OrthoDB" id="9808686at2"/>
<keyword evidence="11" id="KW-1185">Reference proteome</keyword>
<feature type="transmembrane region" description="Helical" evidence="8">
    <location>
        <begin position="288"/>
        <end position="305"/>
    </location>
</feature>
<keyword evidence="7 8" id="KW-0472">Membrane</keyword>
<evidence type="ECO:0000256" key="7">
    <source>
        <dbReference type="ARBA" id="ARBA00023136"/>
    </source>
</evidence>
<sequence>MRWFKNVAYLSAKELRSLFTDPVLMILIVYMFSVALMTIANMPTTEVKNAAVAVVDNDHSTLSYRLRDSLIPPNFRKVEEIPYNQIDRAMDLGQYTFVVDIPPNYERDMLKGQAPHIQLLVDATAMTQANIGASYINQTFSAEINQFMKSANLAQFYPLDTTINVLYNPNYSSRWFMGTMQIVGNLNLLVLLLVGAAVIRERERGTIEHLLVMPVGSGEIAVSKILANGFVLLCVAMLSLLLIVRGVLQVPIALESLPLFALGVITFLFSISSLGILLAIIAPTMPQFGLLCIPVYVVMYLLSGTNSPIENMPELAQQITRFSPTTLLGSYAQDVLFRGAGFELVWDKLVEMIAIGIVFLTLALIQFKSMLSRQG</sequence>
<dbReference type="GO" id="GO:0140359">
    <property type="term" value="F:ABC-type transporter activity"/>
    <property type="evidence" value="ECO:0007669"/>
    <property type="project" value="InterPro"/>
</dbReference>
<dbReference type="Gene3D" id="3.40.1710.10">
    <property type="entry name" value="abc type-2 transporter like domain"/>
    <property type="match status" value="1"/>
</dbReference>
<feature type="transmembrane region" description="Helical" evidence="8">
    <location>
        <begin position="225"/>
        <end position="248"/>
    </location>
</feature>
<dbReference type="Proteomes" id="UP000230282">
    <property type="component" value="Unassembled WGS sequence"/>
</dbReference>
<feature type="transmembrane region" description="Helical" evidence="8">
    <location>
        <begin position="175"/>
        <end position="199"/>
    </location>
</feature>
<evidence type="ECO:0000256" key="8">
    <source>
        <dbReference type="SAM" id="Phobius"/>
    </source>
</evidence>
<dbReference type="RefSeq" id="WP_100296618.1">
    <property type="nucleotide sequence ID" value="NZ_PHGZ01000013.1"/>
</dbReference>
<proteinExistence type="inferred from homology"/>
<feature type="transmembrane region" description="Helical" evidence="8">
    <location>
        <begin position="349"/>
        <end position="367"/>
    </location>
</feature>
<evidence type="ECO:0000256" key="1">
    <source>
        <dbReference type="ARBA" id="ARBA00004651"/>
    </source>
</evidence>
<dbReference type="GO" id="GO:0005886">
    <property type="term" value="C:plasma membrane"/>
    <property type="evidence" value="ECO:0007669"/>
    <property type="project" value="UniProtKB-SubCell"/>
</dbReference>
<evidence type="ECO:0000256" key="5">
    <source>
        <dbReference type="ARBA" id="ARBA00022692"/>
    </source>
</evidence>
<evidence type="ECO:0000256" key="3">
    <source>
        <dbReference type="ARBA" id="ARBA00022448"/>
    </source>
</evidence>
<feature type="transmembrane region" description="Helical" evidence="8">
    <location>
        <begin position="260"/>
        <end position="281"/>
    </location>
</feature>
<dbReference type="InterPro" id="IPR047817">
    <property type="entry name" value="ABC2_TM_bact-type"/>
</dbReference>
<feature type="transmembrane region" description="Helical" evidence="8">
    <location>
        <begin position="21"/>
        <end position="40"/>
    </location>
</feature>
<protein>
    <submittedName>
        <fullName evidence="10">ABC transporter permease</fullName>
    </submittedName>
</protein>
<dbReference type="InterPro" id="IPR013525">
    <property type="entry name" value="ABC2_TM"/>
</dbReference>
<keyword evidence="4" id="KW-1003">Cell membrane</keyword>
<feature type="domain" description="ABC transmembrane type-2" evidence="9">
    <location>
        <begin position="133"/>
        <end position="370"/>
    </location>
</feature>
<dbReference type="AlphaFoldDB" id="A0A2M8RVL4"/>
<accession>A0A2M8RVL4</accession>
<dbReference type="PANTHER" id="PTHR30294:SF47">
    <property type="entry name" value="INNER MEMBRANE TRANSPORT PERMEASE YHHJ"/>
    <property type="match status" value="1"/>
</dbReference>
<name>A0A2M8RVL4_9PAST</name>
<comment type="similarity">
    <text evidence="2">Belongs to the ABC-2 integral membrane protein family.</text>
</comment>
<comment type="subcellular location">
    <subcellularLocation>
        <location evidence="1">Cell membrane</location>
        <topology evidence="1">Multi-pass membrane protein</topology>
    </subcellularLocation>
</comment>
<organism evidence="10 11">
    <name type="scientific">Caviibacterium pharyngocola</name>
    <dbReference type="NCBI Taxonomy" id="28159"/>
    <lineage>
        <taxon>Bacteria</taxon>
        <taxon>Pseudomonadati</taxon>
        <taxon>Pseudomonadota</taxon>
        <taxon>Gammaproteobacteria</taxon>
        <taxon>Pasteurellales</taxon>
        <taxon>Pasteurellaceae</taxon>
        <taxon>Caviibacterium</taxon>
    </lineage>
</organism>
<evidence type="ECO:0000313" key="10">
    <source>
        <dbReference type="EMBL" id="PJG82927.1"/>
    </source>
</evidence>
<dbReference type="Pfam" id="PF12698">
    <property type="entry name" value="ABC2_membrane_3"/>
    <property type="match status" value="1"/>
</dbReference>
<evidence type="ECO:0000256" key="4">
    <source>
        <dbReference type="ARBA" id="ARBA00022475"/>
    </source>
</evidence>
<evidence type="ECO:0000256" key="2">
    <source>
        <dbReference type="ARBA" id="ARBA00007783"/>
    </source>
</evidence>